<dbReference type="InterPro" id="IPR045351">
    <property type="entry name" value="DUF6531"/>
</dbReference>
<dbReference type="Pfam" id="PF20148">
    <property type="entry name" value="DUF6531"/>
    <property type="match status" value="1"/>
</dbReference>
<dbReference type="NCBIfam" id="TIGR03696">
    <property type="entry name" value="Rhs_assc_core"/>
    <property type="match status" value="1"/>
</dbReference>
<dbReference type="Proteomes" id="UP000285138">
    <property type="component" value="Unassembled WGS sequence"/>
</dbReference>
<keyword evidence="3" id="KW-0812">Transmembrane</keyword>
<proteinExistence type="predicted"/>
<dbReference type="InterPro" id="IPR031325">
    <property type="entry name" value="RHS_repeat"/>
</dbReference>
<protein>
    <submittedName>
        <fullName evidence="6">RHS repeat protein</fullName>
    </submittedName>
</protein>
<feature type="transmembrane region" description="Helical" evidence="3">
    <location>
        <begin position="41"/>
        <end position="61"/>
    </location>
</feature>
<evidence type="ECO:0000313" key="7">
    <source>
        <dbReference type="Proteomes" id="UP000285138"/>
    </source>
</evidence>
<dbReference type="InterPro" id="IPR056823">
    <property type="entry name" value="TEN-like_YD-shell"/>
</dbReference>
<dbReference type="InterPro" id="IPR022385">
    <property type="entry name" value="Rhs_assc_core"/>
</dbReference>
<feature type="region of interest" description="Disordered" evidence="2">
    <location>
        <begin position="290"/>
        <end position="313"/>
    </location>
</feature>
<dbReference type="InterPro" id="IPR050708">
    <property type="entry name" value="T6SS_VgrG/RHS"/>
</dbReference>
<name>A0A424Y947_9FIRM</name>
<dbReference type="NCBIfam" id="TIGR01643">
    <property type="entry name" value="YD_repeat_2x"/>
    <property type="match status" value="12"/>
</dbReference>
<dbReference type="InterPro" id="IPR006530">
    <property type="entry name" value="YD"/>
</dbReference>
<sequence>MKGNKQSCLISLGWIHLCLSAPVTCSRTEDGSKNKRMLKGYSICTASFLLVFALFLFWWPYLPARANSLIAGDWSGTLTFSETQLADIEAGDFSPPSATSAPFEFSIRADQDGQYIVNTMTKGESMRTFDEPLPVSYNRENNSFSFRYMAPVISVYGHPEQTLDGYFEYNGVIERVGDTLTVNGRVYVTIPGSDDAPYHAFDFQVQKPVPAEIATEEVPPVPGDPAEPAPDGITDDDWGLLGGIGKIPLPDNAAQAAAGILIPGLIAAGLDALGRRGAAAAAAAAGEYAAGNTLPQDPPAADEKDFPDRSPLDSSLFSGLTHGGAADNPYTSFDENPGSCSIQGLPRYMINTASLNLVIQDKIYGFSGLGPPVELTLTYNSGANEQDGCFGRGWSFSYDWQLEHNNNTTILTKGSGQKQIFTYPDKVANHTFPLELTARVGCYDRLLCYGEYWLYMPKGTRFTYRLDQIPGTQQARLTGISDYSGNQQQISFDPQGRISTVTDATGRQVTLQYNENHLLTAFSLPDGRSASFAYDPKGNLIRATDLLGITSDYSYDGAHNLTQMVVGREKHTTRFTYRRGTKEVTALTDARGNITTYDKQSTNPVQVKLTDPAGKVTLYQSKNGLTEKITDPLGHVQEYTYHKRLPIRYRTKGGGTFTFTYDARGNLTEATDRAGNNWRYAYDDHGNQLEAVNPEGGTWHFAYDRHHHLTEETLPTGGVITREYDSRGQQTAVVDPRGHRTTFSYDPFGNPEKITGPLGHTVLFGYDQWGLRLVSFTGPQGQTTSLEHDHNDRLTRVQHPDGSAREHIYNCCADILTTDENGNSSGVERDPLLFVTRAVDRLSNSASFFYDGNNNLLEFTDPTGCKTAYTYDWAGRLTQLIDSLGQKTGFSYDLEGNLTAVEEPSGGKTSFHRDPAALISSETDALGHTVKTRWNSLDMVSEYTGARGHRVTYTYDVAGRMTAKSHDGVEVATYRYDSAANLLELQDVSGTTAYSYNEEEQLLSITYPEGLQIKYEYDRSGRLAALHYPTGLTVHYSYDSRHRLTGIHWDENKVSFSYDAVGNLLEQQRSNGTLTRYTLNRNYRLVGLEHLQNGEPFCRINYTRDEAGNLVKEEGEYPLAFPSPLKRVRITFNELNQMVSFNGKPCRYDPDGNLLEIEGGLWQAAYDPENRLKSLTRNGKSHTNDYDGLGRRYRAGTGSAFRRFYWDQEGRVLWEKDQKGDLICYIYTGKVLVAAVRPGQKTLFYHFDKTGNTIALTDSAGRIRAAYSYTPFGESASTGETAGNPFTYVGAYGVMDEGGGLYLMKRRYYDALSGRFVQKDPTGIWGGINRYAYAHNNPLLYIDPEGTLGVVELLFACALVGGALTATTMTGLTYESGEATDRVMQLQDAADKVHAREIKEFSRGNYDAYKRLNEHRREILDGVYPEVRDMGELALKQHISNIVGGASPEGGVGYTVGEAVLESTQSEGPSRWDSIKDWITSPFTSSKKDPCK</sequence>
<evidence type="ECO:0000256" key="1">
    <source>
        <dbReference type="ARBA" id="ARBA00022737"/>
    </source>
</evidence>
<evidence type="ECO:0000313" key="6">
    <source>
        <dbReference type="EMBL" id="RQD72792.1"/>
    </source>
</evidence>
<comment type="caution">
    <text evidence="6">The sequence shown here is derived from an EMBL/GenBank/DDBJ whole genome shotgun (WGS) entry which is preliminary data.</text>
</comment>
<feature type="domain" description="Teneurin-like YD-shell" evidence="5">
    <location>
        <begin position="1053"/>
        <end position="1326"/>
    </location>
</feature>
<dbReference type="Gene3D" id="2.180.10.10">
    <property type="entry name" value="RHS repeat-associated core"/>
    <property type="match status" value="3"/>
</dbReference>
<evidence type="ECO:0000259" key="4">
    <source>
        <dbReference type="Pfam" id="PF20148"/>
    </source>
</evidence>
<keyword evidence="1" id="KW-0677">Repeat</keyword>
<evidence type="ECO:0000259" key="5">
    <source>
        <dbReference type="Pfam" id="PF25023"/>
    </source>
</evidence>
<feature type="domain" description="Teneurin-like YD-shell" evidence="5">
    <location>
        <begin position="930"/>
        <end position="1039"/>
    </location>
</feature>
<dbReference type="PRINTS" id="PR00394">
    <property type="entry name" value="RHSPROTEIN"/>
</dbReference>
<evidence type="ECO:0000256" key="3">
    <source>
        <dbReference type="SAM" id="Phobius"/>
    </source>
</evidence>
<feature type="domain" description="DUF6531" evidence="4">
    <location>
        <begin position="350"/>
        <end position="421"/>
    </location>
</feature>
<accession>A0A424Y947</accession>
<feature type="compositionally biased region" description="Basic and acidic residues" evidence="2">
    <location>
        <begin position="301"/>
        <end position="311"/>
    </location>
</feature>
<dbReference type="PANTHER" id="PTHR32305:SF15">
    <property type="entry name" value="PROTEIN RHSA-RELATED"/>
    <property type="match status" value="1"/>
</dbReference>
<keyword evidence="3" id="KW-0472">Membrane</keyword>
<dbReference type="PANTHER" id="PTHR32305">
    <property type="match status" value="1"/>
</dbReference>
<dbReference type="EMBL" id="QZAA01000296">
    <property type="protein sequence ID" value="RQD72792.1"/>
    <property type="molecule type" value="Genomic_DNA"/>
</dbReference>
<evidence type="ECO:0000256" key="2">
    <source>
        <dbReference type="SAM" id="MobiDB-lite"/>
    </source>
</evidence>
<dbReference type="Pfam" id="PF05593">
    <property type="entry name" value="RHS_repeat"/>
    <property type="match status" value="6"/>
</dbReference>
<dbReference type="Pfam" id="PF25023">
    <property type="entry name" value="TEN_YD-shell"/>
    <property type="match status" value="2"/>
</dbReference>
<organism evidence="6 7">
    <name type="scientific">Candidatus Syntrophonatronum acetioxidans</name>
    <dbReference type="NCBI Taxonomy" id="1795816"/>
    <lineage>
        <taxon>Bacteria</taxon>
        <taxon>Bacillati</taxon>
        <taxon>Bacillota</taxon>
        <taxon>Clostridia</taxon>
        <taxon>Eubacteriales</taxon>
        <taxon>Syntrophomonadaceae</taxon>
        <taxon>Candidatus Syntrophonatronum</taxon>
    </lineage>
</organism>
<keyword evidence="3" id="KW-1133">Transmembrane helix</keyword>
<gene>
    <name evidence="6" type="ORF">D5R97_10355</name>
</gene>
<reference evidence="6 7" key="1">
    <citation type="submission" date="2018-08" db="EMBL/GenBank/DDBJ databases">
        <title>The metabolism and importance of syntrophic acetate oxidation coupled to methane or sulfide production in haloalkaline environments.</title>
        <authorList>
            <person name="Timmers P.H.A."/>
            <person name="Vavourakis C.D."/>
            <person name="Sorokin D.Y."/>
            <person name="Sinninghe Damste J.S."/>
            <person name="Muyzer G."/>
            <person name="Stams A.J.M."/>
            <person name="Plugge C.M."/>
        </authorList>
    </citation>
    <scope>NUCLEOTIDE SEQUENCE [LARGE SCALE GENOMIC DNA]</scope>
    <source>
        <strain evidence="6">MSAO_Bac1</strain>
    </source>
</reference>